<evidence type="ECO:0000256" key="1">
    <source>
        <dbReference type="SAM" id="Coils"/>
    </source>
</evidence>
<organism evidence="2 3">
    <name type="scientific">Spartinivicinus marinus</name>
    <dbReference type="NCBI Taxonomy" id="2994442"/>
    <lineage>
        <taxon>Bacteria</taxon>
        <taxon>Pseudomonadati</taxon>
        <taxon>Pseudomonadota</taxon>
        <taxon>Gammaproteobacteria</taxon>
        <taxon>Oceanospirillales</taxon>
        <taxon>Zooshikellaceae</taxon>
        <taxon>Spartinivicinus</taxon>
    </lineage>
</organism>
<feature type="non-terminal residue" evidence="2">
    <location>
        <position position="91"/>
    </location>
</feature>
<dbReference type="Proteomes" id="UP000569732">
    <property type="component" value="Unassembled WGS sequence"/>
</dbReference>
<feature type="coiled-coil region" evidence="1">
    <location>
        <begin position="8"/>
        <end position="42"/>
    </location>
</feature>
<evidence type="ECO:0000313" key="2">
    <source>
        <dbReference type="EMBL" id="NYZ70433.1"/>
    </source>
</evidence>
<accession>A0A853IAS2</accession>
<gene>
    <name evidence="2" type="ORF">H0A36_30945</name>
</gene>
<protein>
    <recommendedName>
        <fullName evidence="4">Mobilization protein</fullName>
    </recommendedName>
</protein>
<proteinExistence type="predicted"/>
<comment type="caution">
    <text evidence="2">The sequence shown here is derived from an EMBL/GenBank/DDBJ whole genome shotgun (WGS) entry which is preliminary data.</text>
</comment>
<evidence type="ECO:0000313" key="3">
    <source>
        <dbReference type="Proteomes" id="UP000569732"/>
    </source>
</evidence>
<name>A0A853IAS2_9GAMM</name>
<keyword evidence="3" id="KW-1185">Reference proteome</keyword>
<sequence length="91" mass="10443">MVFDDRKTSDVDAQLAKLKEKEKQLKAQIQAAEARAKERQRKVETRQKIILGGAVLSLLKNDHDDAFRRILRQKLDDVVTRDADRKTLGLS</sequence>
<dbReference type="AlphaFoldDB" id="A0A853IAS2"/>
<dbReference type="RefSeq" id="WP_180572259.1">
    <property type="nucleotide sequence ID" value="NZ_JACCKB010000502.1"/>
</dbReference>
<keyword evidence="1" id="KW-0175">Coiled coil</keyword>
<reference evidence="2 3" key="1">
    <citation type="submission" date="2020-07" db="EMBL/GenBank/DDBJ databases">
        <title>Endozoicomonas sp. nov., isolated from sediment.</title>
        <authorList>
            <person name="Gu T."/>
        </authorList>
    </citation>
    <scope>NUCLEOTIDE SEQUENCE [LARGE SCALE GENOMIC DNA]</scope>
    <source>
        <strain evidence="2 3">SM1973</strain>
    </source>
</reference>
<evidence type="ECO:0008006" key="4">
    <source>
        <dbReference type="Google" id="ProtNLM"/>
    </source>
</evidence>
<dbReference type="EMBL" id="JACCKB010000502">
    <property type="protein sequence ID" value="NYZ70433.1"/>
    <property type="molecule type" value="Genomic_DNA"/>
</dbReference>